<comment type="caution">
    <text evidence="2">The sequence shown here is derived from an EMBL/GenBank/DDBJ whole genome shotgun (WGS) entry which is preliminary data.</text>
</comment>
<dbReference type="Proteomes" id="UP000822688">
    <property type="component" value="Chromosome 6"/>
</dbReference>
<reference evidence="2 3" key="1">
    <citation type="submission" date="2020-06" db="EMBL/GenBank/DDBJ databases">
        <title>WGS assembly of Ceratodon purpureus strain R40.</title>
        <authorList>
            <person name="Carey S.B."/>
            <person name="Jenkins J."/>
            <person name="Shu S."/>
            <person name="Lovell J.T."/>
            <person name="Sreedasyam A."/>
            <person name="Maumus F."/>
            <person name="Tiley G.P."/>
            <person name="Fernandez-Pozo N."/>
            <person name="Barry K."/>
            <person name="Chen C."/>
            <person name="Wang M."/>
            <person name="Lipzen A."/>
            <person name="Daum C."/>
            <person name="Saski C.A."/>
            <person name="Payton A.C."/>
            <person name="Mcbreen J.C."/>
            <person name="Conrad R.E."/>
            <person name="Kollar L.M."/>
            <person name="Olsson S."/>
            <person name="Huttunen S."/>
            <person name="Landis J.B."/>
            <person name="Wickett N.J."/>
            <person name="Johnson M.G."/>
            <person name="Rensing S.A."/>
            <person name="Grimwood J."/>
            <person name="Schmutz J."/>
            <person name="Mcdaniel S.F."/>
        </authorList>
    </citation>
    <scope>NUCLEOTIDE SEQUENCE [LARGE SCALE GENOMIC DNA]</scope>
    <source>
        <strain evidence="2 3">R40</strain>
    </source>
</reference>
<keyword evidence="1" id="KW-0732">Signal</keyword>
<name>A0A8T0HJ72_CERPU</name>
<feature type="signal peptide" evidence="1">
    <location>
        <begin position="1"/>
        <end position="25"/>
    </location>
</feature>
<keyword evidence="3" id="KW-1185">Reference proteome</keyword>
<dbReference type="AlphaFoldDB" id="A0A8T0HJ72"/>
<evidence type="ECO:0000313" key="2">
    <source>
        <dbReference type="EMBL" id="KAG0570838.1"/>
    </source>
</evidence>
<evidence type="ECO:0000256" key="1">
    <source>
        <dbReference type="SAM" id="SignalP"/>
    </source>
</evidence>
<protein>
    <submittedName>
        <fullName evidence="2">Uncharacterized protein</fullName>
    </submittedName>
</protein>
<organism evidence="2 3">
    <name type="scientific">Ceratodon purpureus</name>
    <name type="common">Fire moss</name>
    <name type="synonym">Dicranum purpureum</name>
    <dbReference type="NCBI Taxonomy" id="3225"/>
    <lineage>
        <taxon>Eukaryota</taxon>
        <taxon>Viridiplantae</taxon>
        <taxon>Streptophyta</taxon>
        <taxon>Embryophyta</taxon>
        <taxon>Bryophyta</taxon>
        <taxon>Bryophytina</taxon>
        <taxon>Bryopsida</taxon>
        <taxon>Dicranidae</taxon>
        <taxon>Pseudoditrichales</taxon>
        <taxon>Ditrichaceae</taxon>
        <taxon>Ceratodon</taxon>
    </lineage>
</organism>
<sequence>MRLLCFVKLQYKLAFVTCLFHPVHITCSPTSPIIVDMSNSTFNQERNTMQVEQYIFESWLMQK</sequence>
<proteinExistence type="predicted"/>
<evidence type="ECO:0000313" key="3">
    <source>
        <dbReference type="Proteomes" id="UP000822688"/>
    </source>
</evidence>
<accession>A0A8T0HJ72</accession>
<dbReference type="EMBL" id="CM026427">
    <property type="protein sequence ID" value="KAG0570838.1"/>
    <property type="molecule type" value="Genomic_DNA"/>
</dbReference>
<gene>
    <name evidence="2" type="ORF">KC19_6G191300</name>
</gene>
<feature type="chain" id="PRO_5035846263" evidence="1">
    <location>
        <begin position="26"/>
        <end position="63"/>
    </location>
</feature>